<evidence type="ECO:0000313" key="4">
    <source>
        <dbReference type="Proteomes" id="UP000485880"/>
    </source>
</evidence>
<dbReference type="EMBL" id="CABFMQ020000035">
    <property type="protein sequence ID" value="VTZ48992.1"/>
    <property type="molecule type" value="Genomic_DNA"/>
</dbReference>
<gene>
    <name evidence="3" type="ORF">MPC4_130013</name>
</gene>
<feature type="chain" id="PRO_5032837552" description="DUF2059 domain-containing protein" evidence="1">
    <location>
        <begin position="33"/>
        <end position="192"/>
    </location>
</feature>
<comment type="caution">
    <text evidence="3">The sequence shown here is derived from an EMBL/GenBank/DDBJ whole genome shotgun (WGS) entry which is preliminary data.</text>
</comment>
<sequence length="192" mass="20458">MGDCRLLKMIARHELMLGFGLALMAAATLCPAAAQQKAPAPAQPASPAPAAAPITPAHLAAARALVIGSGMSRSFGVVIPQFVDQIGSSLSQTRPEIVQDLKEVLTNLRPEFEKQADEMTDIAAQIFAKRLSEADLNAAVAFFNSTAGKNYVAAQPAILTDIVTAMQGWQGKISTDMMTRVREEMKKKGHDI</sequence>
<evidence type="ECO:0000256" key="1">
    <source>
        <dbReference type="SAM" id="SignalP"/>
    </source>
</evidence>
<keyword evidence="1" id="KW-0732">Signal</keyword>
<proteinExistence type="predicted"/>
<dbReference type="Pfam" id="PF09832">
    <property type="entry name" value="DUF2059"/>
    <property type="match status" value="1"/>
</dbReference>
<evidence type="ECO:0000259" key="2">
    <source>
        <dbReference type="Pfam" id="PF09832"/>
    </source>
</evidence>
<dbReference type="Proteomes" id="UP000485880">
    <property type="component" value="Unassembled WGS sequence"/>
</dbReference>
<keyword evidence="4" id="KW-1185">Reference proteome</keyword>
<feature type="domain" description="DUF2059" evidence="2">
    <location>
        <begin position="117"/>
        <end position="175"/>
    </location>
</feature>
<accession>A0A8B6M4E8</accession>
<reference evidence="3 4" key="1">
    <citation type="submission" date="2019-05" db="EMBL/GenBank/DDBJ databases">
        <authorList>
            <person name="Farhan Ul Haque M."/>
        </authorList>
    </citation>
    <scope>NUCLEOTIDE SEQUENCE [LARGE SCALE GENOMIC DNA]</scope>
    <source>
        <strain evidence="3">2</strain>
    </source>
</reference>
<name>A0A8B6M4E8_METTU</name>
<organism evidence="3 4">
    <name type="scientific">Methylocella tundrae</name>
    <dbReference type="NCBI Taxonomy" id="227605"/>
    <lineage>
        <taxon>Bacteria</taxon>
        <taxon>Pseudomonadati</taxon>
        <taxon>Pseudomonadota</taxon>
        <taxon>Alphaproteobacteria</taxon>
        <taxon>Hyphomicrobiales</taxon>
        <taxon>Beijerinckiaceae</taxon>
        <taxon>Methylocella</taxon>
    </lineage>
</organism>
<dbReference type="InterPro" id="IPR018637">
    <property type="entry name" value="DUF2059"/>
</dbReference>
<protein>
    <recommendedName>
        <fullName evidence="2">DUF2059 domain-containing protein</fullName>
    </recommendedName>
</protein>
<evidence type="ECO:0000313" key="3">
    <source>
        <dbReference type="EMBL" id="VTZ48992.1"/>
    </source>
</evidence>
<dbReference type="AlphaFoldDB" id="A0A8B6M4E8"/>
<feature type="signal peptide" evidence="1">
    <location>
        <begin position="1"/>
        <end position="32"/>
    </location>
</feature>